<reference evidence="2" key="1">
    <citation type="submission" date="2019-10" db="EMBL/GenBank/DDBJ databases">
        <authorList>
            <person name="Robison T.A."/>
            <person name="Li F.-W."/>
        </authorList>
    </citation>
    <scope>NUCLEOTIDE SEQUENCE</scope>
    <source>
        <strain evidence="2">Oxford</strain>
    </source>
</reference>
<sequence length="119" mass="13780">MFFDNGFGFFRWFDASPHGTLLRFMASRLESLRPQKNECILRLLGWTGVVENGETQEEKHKAELYTSGWPVGQSPNRRAALIVSVYLYIIYRSMKMVLYIIFFGSLTPSVAKGRRMFVC</sequence>
<gene>
    <name evidence="2" type="primary">ORF118_3</name>
</gene>
<evidence type="ECO:0000313" key="2">
    <source>
        <dbReference type="EMBL" id="QKD76634.1"/>
    </source>
</evidence>
<organism evidence="2">
    <name type="scientific">Anthoceros agrestis</name>
    <dbReference type="NCBI Taxonomy" id="41834"/>
    <lineage>
        <taxon>Eukaryota</taxon>
        <taxon>Viridiplantae</taxon>
        <taxon>Streptophyta</taxon>
        <taxon>Embryophyta</taxon>
        <taxon>Anthocerotophyta</taxon>
        <taxon>Anthocerotopsida</taxon>
        <taxon>Anthocerotidae</taxon>
        <taxon>Anthocerotales</taxon>
        <taxon>Anthocerotaceae</taxon>
        <taxon>Anthoceros</taxon>
    </lineage>
</organism>
<protein>
    <submittedName>
        <fullName evidence="2">Uncharacterized protein</fullName>
    </submittedName>
</protein>
<reference evidence="2" key="2">
    <citation type="journal article" date="2020" name="Nat. Plants">
        <title>Anthoceros genomes illuminate the origin of land plants and the unique biology of hornworts.</title>
        <authorList>
            <person name="Li F.W."/>
            <person name="Nishiyama T."/>
            <person name="Waller M."/>
            <person name="Frangedakis E."/>
            <person name="Keller J."/>
            <person name="Li Z."/>
            <person name="Fernandez-Pozo N."/>
            <person name="Barker M.S."/>
            <person name="Bennett T."/>
            <person name="Blazquez M.A."/>
            <person name="Cheng S."/>
            <person name="Cuming A.C."/>
            <person name="de Vries J."/>
            <person name="de Vries S."/>
            <person name="Delaux P.M."/>
            <person name="Diop I.S."/>
            <person name="Harrison C.J."/>
            <person name="Hauser D."/>
            <person name="Hernandez-Garcia J."/>
            <person name="Kirbis A."/>
            <person name="Meeks J.C."/>
            <person name="Monte I."/>
            <person name="Mutte S.K."/>
            <person name="Neubauer A."/>
            <person name="Quandt D."/>
            <person name="Robison T."/>
            <person name="Shimamura M."/>
            <person name="Rensing S.A."/>
            <person name="Villarreal J.C."/>
            <person name="Weijers D."/>
            <person name="Wicke S."/>
            <person name="Wong G.K."/>
            <person name="Sakakibara K."/>
            <person name="Szovenyi P."/>
        </authorList>
    </citation>
    <scope>NUCLEOTIDE SEQUENCE</scope>
    <source>
        <strain evidence="2">Oxford</strain>
    </source>
</reference>
<keyword evidence="1" id="KW-1133">Transmembrane helix</keyword>
<accession>A0A6M8ATK8</accession>
<dbReference type="RefSeq" id="YP_009863178.1">
    <property type="nucleotide sequence ID" value="NC_049004.1"/>
</dbReference>
<proteinExistence type="predicted"/>
<keyword evidence="1" id="KW-0812">Transmembrane</keyword>
<name>A0A6M8ATK8_9EMBR</name>
<feature type="transmembrane region" description="Helical" evidence="1">
    <location>
        <begin position="85"/>
        <end position="106"/>
    </location>
</feature>
<dbReference type="EMBL" id="MN544313">
    <property type="protein sequence ID" value="QKD76634.1"/>
    <property type="molecule type" value="Genomic_DNA"/>
</dbReference>
<geneLocation type="mitochondrion" evidence="2"/>
<dbReference type="AlphaFoldDB" id="A0A6M8ATK8"/>
<evidence type="ECO:0000256" key="1">
    <source>
        <dbReference type="SAM" id="Phobius"/>
    </source>
</evidence>
<keyword evidence="2" id="KW-0496">Mitochondrion</keyword>
<dbReference type="GeneID" id="55751499"/>
<keyword evidence="1" id="KW-0472">Membrane</keyword>